<feature type="active site" description="Charge relay system" evidence="6">
    <location>
        <position position="194"/>
    </location>
</feature>
<feature type="chain" id="PRO_5042953045" evidence="8">
    <location>
        <begin position="31"/>
        <end position="406"/>
    </location>
</feature>
<dbReference type="InterPro" id="IPR034193">
    <property type="entry name" value="PCSK9_ProteinaseK-like"/>
</dbReference>
<dbReference type="InterPro" id="IPR023827">
    <property type="entry name" value="Peptidase_S8_Asp-AS"/>
</dbReference>
<keyword evidence="5 6" id="KW-0720">Serine protease</keyword>
<reference evidence="11 12" key="1">
    <citation type="submission" date="2023-10" db="EMBL/GenBank/DDBJ databases">
        <title>Draft genome sequence of Xylaria bambusicola isolate GMP-LS, the root and basal stem rot pathogen of sugarcane in Indonesia.</title>
        <authorList>
            <person name="Selvaraj P."/>
            <person name="Muralishankar V."/>
            <person name="Muruganantham S."/>
            <person name="Sp S."/>
            <person name="Haryani S."/>
            <person name="Lau K.J.X."/>
            <person name="Naqvi N.I."/>
        </authorList>
    </citation>
    <scope>NUCLEOTIDE SEQUENCE [LARGE SCALE GENOMIC DNA]</scope>
    <source>
        <strain evidence="11">GMP-LS</strain>
    </source>
</reference>
<evidence type="ECO:0000259" key="9">
    <source>
        <dbReference type="Pfam" id="PF00082"/>
    </source>
</evidence>
<gene>
    <name evidence="11" type="ORF">RRF57_012778</name>
</gene>
<proteinExistence type="inferred from homology"/>
<evidence type="ECO:0000256" key="3">
    <source>
        <dbReference type="ARBA" id="ARBA00022729"/>
    </source>
</evidence>
<keyword evidence="3 8" id="KW-0732">Signal</keyword>
<evidence type="ECO:0000256" key="6">
    <source>
        <dbReference type="PROSITE-ProRule" id="PRU01240"/>
    </source>
</evidence>
<dbReference type="GO" id="GO:0005576">
    <property type="term" value="C:extracellular region"/>
    <property type="evidence" value="ECO:0007669"/>
    <property type="project" value="UniProtKB-ARBA"/>
</dbReference>
<dbReference type="InterPro" id="IPR023828">
    <property type="entry name" value="Peptidase_S8_Ser-AS"/>
</dbReference>
<dbReference type="PROSITE" id="PS00138">
    <property type="entry name" value="SUBTILASE_SER"/>
    <property type="match status" value="1"/>
</dbReference>
<dbReference type="EMBL" id="JAWHQM010000090">
    <property type="protein sequence ID" value="KAK5637066.1"/>
    <property type="molecule type" value="Genomic_DNA"/>
</dbReference>
<organism evidence="11 12">
    <name type="scientific">Xylaria bambusicola</name>
    <dbReference type="NCBI Taxonomy" id="326684"/>
    <lineage>
        <taxon>Eukaryota</taxon>
        <taxon>Fungi</taxon>
        <taxon>Dikarya</taxon>
        <taxon>Ascomycota</taxon>
        <taxon>Pezizomycotina</taxon>
        <taxon>Sordariomycetes</taxon>
        <taxon>Xylariomycetidae</taxon>
        <taxon>Xylariales</taxon>
        <taxon>Xylariaceae</taxon>
        <taxon>Xylaria</taxon>
    </lineage>
</organism>
<feature type="signal peptide" evidence="8">
    <location>
        <begin position="1"/>
        <end position="30"/>
    </location>
</feature>
<feature type="domain" description="Peptidase S8/S53" evidence="9">
    <location>
        <begin position="159"/>
        <end position="366"/>
    </location>
</feature>
<comment type="caution">
    <text evidence="11">The sequence shown here is derived from an EMBL/GenBank/DDBJ whole genome shotgun (WGS) entry which is preliminary data.</text>
</comment>
<comment type="similarity">
    <text evidence="1 6 7">Belongs to the peptidase S8 family.</text>
</comment>
<dbReference type="Proteomes" id="UP001305414">
    <property type="component" value="Unassembled WGS sequence"/>
</dbReference>
<evidence type="ECO:0000256" key="4">
    <source>
        <dbReference type="ARBA" id="ARBA00022801"/>
    </source>
</evidence>
<dbReference type="PANTHER" id="PTHR43806:SF58">
    <property type="entry name" value="ALKALINE PROTEASE 1-RELATED"/>
    <property type="match status" value="1"/>
</dbReference>
<dbReference type="SUPFAM" id="SSF52743">
    <property type="entry name" value="Subtilisin-like"/>
    <property type="match status" value="1"/>
</dbReference>
<keyword evidence="12" id="KW-1185">Reference proteome</keyword>
<dbReference type="Gene3D" id="3.30.70.80">
    <property type="entry name" value="Peptidase S8 propeptide/proteinase inhibitor I9"/>
    <property type="match status" value="1"/>
</dbReference>
<dbReference type="PROSITE" id="PS00137">
    <property type="entry name" value="SUBTILASE_HIS"/>
    <property type="match status" value="1"/>
</dbReference>
<dbReference type="Pfam" id="PF05922">
    <property type="entry name" value="Inhibitor_I9"/>
    <property type="match status" value="1"/>
</dbReference>
<protein>
    <submittedName>
        <fullName evidence="11">Uncharacterized protein</fullName>
    </submittedName>
</protein>
<evidence type="ECO:0000256" key="2">
    <source>
        <dbReference type="ARBA" id="ARBA00022670"/>
    </source>
</evidence>
<dbReference type="InterPro" id="IPR036852">
    <property type="entry name" value="Peptidase_S8/S53_dom_sf"/>
</dbReference>
<dbReference type="GO" id="GO:0004252">
    <property type="term" value="F:serine-type endopeptidase activity"/>
    <property type="evidence" value="ECO:0007669"/>
    <property type="project" value="UniProtKB-UniRule"/>
</dbReference>
<dbReference type="CDD" id="cd04077">
    <property type="entry name" value="Peptidases_S8_PCSK9_ProteinaseK_like"/>
    <property type="match status" value="1"/>
</dbReference>
<name>A0AAN7V245_9PEZI</name>
<keyword evidence="2 6" id="KW-0645">Protease</keyword>
<dbReference type="PANTHER" id="PTHR43806">
    <property type="entry name" value="PEPTIDASE S8"/>
    <property type="match status" value="1"/>
</dbReference>
<dbReference type="InterPro" id="IPR022398">
    <property type="entry name" value="Peptidase_S8_His-AS"/>
</dbReference>
<dbReference type="Pfam" id="PF00082">
    <property type="entry name" value="Peptidase_S8"/>
    <property type="match status" value="1"/>
</dbReference>
<keyword evidence="4 6" id="KW-0378">Hydrolase</keyword>
<dbReference type="Gene3D" id="3.40.50.200">
    <property type="entry name" value="Peptidase S8/S53 domain"/>
    <property type="match status" value="1"/>
</dbReference>
<sequence>MVYDVVVENFPKAVIMRFSFLLALLPLALAAPSKRATPAPLHVPRSTGDNLIEGKYIVKMYDNAVEDSLRTLHSSMAAEPDHIYTAPGFKGFASALTAEEVETLQNHPDVEFIEQDSIMSINAYVTQSGSTWGLARISHKSRTAAGYVYDSSAGSGTCAYIIDTGIYTAHSEFEGRATWLANFADTTNSDGNGHGTHVAGTVGSKTYGVAKATKLYAVKVLNAGGSGTTSGVVAGMNFVTSDVATRSCPNGAVANMSLGGSSSTAINSAVRAMVSANVFLAVAAGNSNTDAASTSPAGEPQACTIGATTSSDARASFSNYGSVVDVFAPGQDVLSTWNSGGTNTISGTSMASPHVAGLGAYLLALEGFKAPQTLCSYIASIGTSGVLSGVPSGTVNKVAFNDNPSG</sequence>
<evidence type="ECO:0000313" key="11">
    <source>
        <dbReference type="EMBL" id="KAK5637066.1"/>
    </source>
</evidence>
<dbReference type="PROSITE" id="PS00136">
    <property type="entry name" value="SUBTILASE_ASP"/>
    <property type="match status" value="1"/>
</dbReference>
<evidence type="ECO:0000256" key="8">
    <source>
        <dbReference type="SAM" id="SignalP"/>
    </source>
</evidence>
<evidence type="ECO:0000256" key="5">
    <source>
        <dbReference type="ARBA" id="ARBA00022825"/>
    </source>
</evidence>
<evidence type="ECO:0000256" key="1">
    <source>
        <dbReference type="ARBA" id="ARBA00011073"/>
    </source>
</evidence>
<dbReference type="PRINTS" id="PR00723">
    <property type="entry name" value="SUBTILISIN"/>
</dbReference>
<feature type="domain" description="Inhibitor I9" evidence="10">
    <location>
        <begin position="55"/>
        <end position="121"/>
    </location>
</feature>
<dbReference type="InterPro" id="IPR037045">
    <property type="entry name" value="S8pro/Inhibitor_I9_sf"/>
</dbReference>
<dbReference type="GO" id="GO:0006508">
    <property type="term" value="P:proteolysis"/>
    <property type="evidence" value="ECO:0007669"/>
    <property type="project" value="UniProtKB-KW"/>
</dbReference>
<evidence type="ECO:0000313" key="12">
    <source>
        <dbReference type="Proteomes" id="UP001305414"/>
    </source>
</evidence>
<evidence type="ECO:0000256" key="7">
    <source>
        <dbReference type="RuleBase" id="RU003355"/>
    </source>
</evidence>
<dbReference type="PROSITE" id="PS51892">
    <property type="entry name" value="SUBTILASE"/>
    <property type="match status" value="1"/>
</dbReference>
<dbReference type="FunFam" id="3.40.50.200:FF:000014">
    <property type="entry name" value="Proteinase K"/>
    <property type="match status" value="1"/>
</dbReference>
<dbReference type="InterPro" id="IPR015500">
    <property type="entry name" value="Peptidase_S8_subtilisin-rel"/>
</dbReference>
<dbReference type="InterPro" id="IPR050131">
    <property type="entry name" value="Peptidase_S8_subtilisin-like"/>
</dbReference>
<feature type="active site" description="Charge relay system" evidence="6">
    <location>
        <position position="349"/>
    </location>
</feature>
<feature type="active site" description="Charge relay system" evidence="6">
    <location>
        <position position="163"/>
    </location>
</feature>
<accession>A0AAN7V245</accession>
<dbReference type="AlphaFoldDB" id="A0AAN7V245"/>
<evidence type="ECO:0000259" key="10">
    <source>
        <dbReference type="Pfam" id="PF05922"/>
    </source>
</evidence>
<dbReference type="InterPro" id="IPR010259">
    <property type="entry name" value="S8pro/Inhibitor_I9"/>
</dbReference>
<dbReference type="InterPro" id="IPR000209">
    <property type="entry name" value="Peptidase_S8/S53_dom"/>
</dbReference>
<dbReference type="SUPFAM" id="SSF54897">
    <property type="entry name" value="Protease propeptides/inhibitors"/>
    <property type="match status" value="1"/>
</dbReference>